<accession>A0ABD2Q2U3</accession>
<dbReference type="Proteomes" id="UP001626550">
    <property type="component" value="Unassembled WGS sequence"/>
</dbReference>
<organism evidence="3 4">
    <name type="scientific">Cichlidogyrus casuarinus</name>
    <dbReference type="NCBI Taxonomy" id="1844966"/>
    <lineage>
        <taxon>Eukaryota</taxon>
        <taxon>Metazoa</taxon>
        <taxon>Spiralia</taxon>
        <taxon>Lophotrochozoa</taxon>
        <taxon>Platyhelminthes</taxon>
        <taxon>Monogenea</taxon>
        <taxon>Monopisthocotylea</taxon>
        <taxon>Dactylogyridea</taxon>
        <taxon>Ancyrocephalidae</taxon>
        <taxon>Cichlidogyrus</taxon>
    </lineage>
</organism>
<dbReference type="PANTHER" id="PTHR22708:SF0">
    <property type="entry name" value="LEUCINE-RICH REPEAT-CONTAINING PROTEIN 56"/>
    <property type="match status" value="1"/>
</dbReference>
<dbReference type="PANTHER" id="PTHR22708">
    <property type="entry name" value="LEUCINE-RICH REPEAT-CONTAINING PROTEIN 56"/>
    <property type="match status" value="1"/>
</dbReference>
<dbReference type="EMBL" id="JBJKFK010001152">
    <property type="protein sequence ID" value="KAL3313925.1"/>
    <property type="molecule type" value="Genomic_DNA"/>
</dbReference>
<keyword evidence="1" id="KW-0433">Leucine-rich repeat</keyword>
<feature type="non-terminal residue" evidence="3">
    <location>
        <position position="1"/>
    </location>
</feature>
<dbReference type="InterPro" id="IPR001611">
    <property type="entry name" value="Leu-rich_rpt"/>
</dbReference>
<dbReference type="InterPro" id="IPR040091">
    <property type="entry name" value="LRRC56"/>
</dbReference>
<evidence type="ECO:0000256" key="1">
    <source>
        <dbReference type="ARBA" id="ARBA00022614"/>
    </source>
</evidence>
<evidence type="ECO:0000313" key="4">
    <source>
        <dbReference type="Proteomes" id="UP001626550"/>
    </source>
</evidence>
<name>A0ABD2Q2U3_9PLAT</name>
<protein>
    <submittedName>
        <fullName evidence="3">Leucine-rich repeat-containing protein 56</fullName>
    </submittedName>
</protein>
<dbReference type="PROSITE" id="PS51450">
    <property type="entry name" value="LRR"/>
    <property type="match status" value="1"/>
</dbReference>
<evidence type="ECO:0000256" key="2">
    <source>
        <dbReference type="ARBA" id="ARBA00022737"/>
    </source>
</evidence>
<sequence length="320" mass="36775">IPKLENVQITDYPNTFINPTPRKAKNDEMLDEFLSPRRLVCFGEHLPNLKELKLSNSIIPKMRDLGTSLTNITILWMPHCCLHCLYGIATMPNLKELYLAFNELDDVSTLGMLENLETLDLEGKMIRLSLPKVEMLDDVPINEDAEKNFSPEEFKYDWQNIDNLMREVGLVKNESSQKNDNTSENKLDQPRLLAGRIGNQFHVSAHVKRNYQPALVGRNGLVINCPMKMPSKDYSKEQSDEAELVSPHLEADGQTVCGGISSILRRSREEKKKAGMLETFDYGHETKTDDPIKLLEDECKKMLEKTRLWKKEHHMSVQNY</sequence>
<dbReference type="InterPro" id="IPR025875">
    <property type="entry name" value="Leu-rich_rpt_4"/>
</dbReference>
<dbReference type="AlphaFoldDB" id="A0ABD2Q2U3"/>
<gene>
    <name evidence="3" type="primary">LRRC56</name>
    <name evidence="3" type="ORF">Ciccas_007470</name>
</gene>
<keyword evidence="4" id="KW-1185">Reference proteome</keyword>
<reference evidence="3 4" key="1">
    <citation type="submission" date="2024-11" db="EMBL/GenBank/DDBJ databases">
        <title>Adaptive evolution of stress response genes in parasites aligns with host niche diversity.</title>
        <authorList>
            <person name="Hahn C."/>
            <person name="Resl P."/>
        </authorList>
    </citation>
    <scope>NUCLEOTIDE SEQUENCE [LARGE SCALE GENOMIC DNA]</scope>
    <source>
        <strain evidence="3">EGGRZ-B1_66</strain>
        <tissue evidence="3">Body</tissue>
    </source>
</reference>
<keyword evidence="2" id="KW-0677">Repeat</keyword>
<dbReference type="InterPro" id="IPR032675">
    <property type="entry name" value="LRR_dom_sf"/>
</dbReference>
<dbReference type="Gene3D" id="3.80.10.10">
    <property type="entry name" value="Ribonuclease Inhibitor"/>
    <property type="match status" value="1"/>
</dbReference>
<dbReference type="Pfam" id="PF12799">
    <property type="entry name" value="LRR_4"/>
    <property type="match status" value="1"/>
</dbReference>
<proteinExistence type="predicted"/>
<evidence type="ECO:0000313" key="3">
    <source>
        <dbReference type="EMBL" id="KAL3313925.1"/>
    </source>
</evidence>
<dbReference type="SUPFAM" id="SSF52075">
    <property type="entry name" value="Outer arm dynein light chain 1"/>
    <property type="match status" value="1"/>
</dbReference>
<comment type="caution">
    <text evidence="3">The sequence shown here is derived from an EMBL/GenBank/DDBJ whole genome shotgun (WGS) entry which is preliminary data.</text>
</comment>